<evidence type="ECO:0000313" key="3">
    <source>
        <dbReference type="Proteomes" id="UP001596052"/>
    </source>
</evidence>
<protein>
    <submittedName>
        <fullName evidence="2">Serine hydrolase domain-containing protein</fullName>
        <ecNumber evidence="2">3.-.-.-</ecNumber>
    </submittedName>
</protein>
<dbReference type="PANTHER" id="PTHR43283:SF3">
    <property type="entry name" value="BETA-LACTAMASE FAMILY PROTEIN (AFU_ORTHOLOGUE AFUA_5G07500)"/>
    <property type="match status" value="1"/>
</dbReference>
<accession>A0ABW0KV78</accession>
<dbReference type="InterPro" id="IPR050789">
    <property type="entry name" value="Diverse_Enzym_Activities"/>
</dbReference>
<dbReference type="Gene3D" id="3.40.710.10">
    <property type="entry name" value="DD-peptidase/beta-lactamase superfamily"/>
    <property type="match status" value="1"/>
</dbReference>
<organism evidence="2 3">
    <name type="scientific">Prosthecobacter fluviatilis</name>
    <dbReference type="NCBI Taxonomy" id="445931"/>
    <lineage>
        <taxon>Bacteria</taxon>
        <taxon>Pseudomonadati</taxon>
        <taxon>Verrucomicrobiota</taxon>
        <taxon>Verrucomicrobiia</taxon>
        <taxon>Verrucomicrobiales</taxon>
        <taxon>Verrucomicrobiaceae</taxon>
        <taxon>Prosthecobacter</taxon>
    </lineage>
</organism>
<gene>
    <name evidence="2" type="ORF">ACFQDI_17180</name>
</gene>
<proteinExistence type="predicted"/>
<feature type="domain" description="Beta-lactamase-related" evidence="1">
    <location>
        <begin position="24"/>
        <end position="357"/>
    </location>
</feature>
<dbReference type="InterPro" id="IPR012338">
    <property type="entry name" value="Beta-lactam/transpept-like"/>
</dbReference>
<dbReference type="Pfam" id="PF00144">
    <property type="entry name" value="Beta-lactamase"/>
    <property type="match status" value="1"/>
</dbReference>
<dbReference type="SUPFAM" id="SSF56601">
    <property type="entry name" value="beta-lactamase/transpeptidase-like"/>
    <property type="match status" value="1"/>
</dbReference>
<reference evidence="3" key="1">
    <citation type="journal article" date="2019" name="Int. J. Syst. Evol. Microbiol.">
        <title>The Global Catalogue of Microorganisms (GCM) 10K type strain sequencing project: providing services to taxonomists for standard genome sequencing and annotation.</title>
        <authorList>
            <consortium name="The Broad Institute Genomics Platform"/>
            <consortium name="The Broad Institute Genome Sequencing Center for Infectious Disease"/>
            <person name="Wu L."/>
            <person name="Ma J."/>
        </authorList>
    </citation>
    <scope>NUCLEOTIDE SEQUENCE [LARGE SCALE GENOMIC DNA]</scope>
    <source>
        <strain evidence="3">CGMCC 4.1469</strain>
    </source>
</reference>
<dbReference type="GO" id="GO:0016787">
    <property type="term" value="F:hydrolase activity"/>
    <property type="evidence" value="ECO:0007669"/>
    <property type="project" value="UniProtKB-KW"/>
</dbReference>
<dbReference type="RefSeq" id="WP_377169004.1">
    <property type="nucleotide sequence ID" value="NZ_JBHSMQ010000006.1"/>
</dbReference>
<dbReference type="InterPro" id="IPR001466">
    <property type="entry name" value="Beta-lactam-related"/>
</dbReference>
<evidence type="ECO:0000313" key="2">
    <source>
        <dbReference type="EMBL" id="MFC5456602.1"/>
    </source>
</evidence>
<sequence length="377" mass="41222">MKHITSFLFIALVSLRAEAPKPIASVLQPYVEDKVLAGAVTMVADKDKVLDVTTVGWADIAAKKPMAKNAIFWIASMSKPITTTAFMMLVDEGKVSLDDPVEKYLPEFKGQMVIAEKDAEHVVLKKPKHPITVRNVLSHTSGLAFKSAVESPTLDMLPLRVAVLSYAAAPLQFEPDTKYQYANAGINTAARIIEVVSGMSYEDFMQQRLFAPLGMVDTTFWPSEEQEKRIATSYKANESKTDLEATTVGQLYYPLHERIRQPMPAGGLFSTAADVVKFCQMLLNGGQLNGKRYISEAALKQLQTKQTGEGLNAYSLGFSLNGSSFGHGGAYSTNMSIDLAKGIVTVFMVQNAGWRTDEGKKILPAFQKAAADHFAKP</sequence>
<dbReference type="EMBL" id="JBHSMQ010000006">
    <property type="protein sequence ID" value="MFC5456602.1"/>
    <property type="molecule type" value="Genomic_DNA"/>
</dbReference>
<evidence type="ECO:0000259" key="1">
    <source>
        <dbReference type="Pfam" id="PF00144"/>
    </source>
</evidence>
<dbReference type="PANTHER" id="PTHR43283">
    <property type="entry name" value="BETA-LACTAMASE-RELATED"/>
    <property type="match status" value="1"/>
</dbReference>
<name>A0ABW0KV78_9BACT</name>
<comment type="caution">
    <text evidence="2">The sequence shown here is derived from an EMBL/GenBank/DDBJ whole genome shotgun (WGS) entry which is preliminary data.</text>
</comment>
<dbReference type="EC" id="3.-.-.-" evidence="2"/>
<keyword evidence="2" id="KW-0378">Hydrolase</keyword>
<dbReference type="Proteomes" id="UP001596052">
    <property type="component" value="Unassembled WGS sequence"/>
</dbReference>
<keyword evidence="3" id="KW-1185">Reference proteome</keyword>